<protein>
    <submittedName>
        <fullName evidence="2">Unannotated protein</fullName>
    </submittedName>
</protein>
<dbReference type="Pfam" id="PF07005">
    <property type="entry name" value="SBD_N"/>
    <property type="match status" value="1"/>
</dbReference>
<feature type="domain" description="Four-carbon acid sugar kinase N-terminal" evidence="1">
    <location>
        <begin position="7"/>
        <end position="200"/>
    </location>
</feature>
<dbReference type="SUPFAM" id="SSF142764">
    <property type="entry name" value="YgbK-like"/>
    <property type="match status" value="1"/>
</dbReference>
<dbReference type="EMBL" id="CAFBQP010000035">
    <property type="protein sequence ID" value="CAB5061600.1"/>
    <property type="molecule type" value="Genomic_DNA"/>
</dbReference>
<gene>
    <name evidence="2" type="ORF">UFOPK2602_01528</name>
    <name evidence="3" type="ORF">UFOPK2806_01653</name>
    <name evidence="4" type="ORF">UFOPK3417_01599</name>
    <name evidence="5" type="ORF">UFOPK4306_01074</name>
</gene>
<evidence type="ECO:0000313" key="3">
    <source>
        <dbReference type="EMBL" id="CAB4760909.1"/>
    </source>
</evidence>
<evidence type="ECO:0000313" key="5">
    <source>
        <dbReference type="EMBL" id="CAB5061600.1"/>
    </source>
</evidence>
<dbReference type="InterPro" id="IPR037051">
    <property type="entry name" value="4-carb_acid_sugar_kinase_N_sf"/>
</dbReference>
<dbReference type="Gene3D" id="3.40.980.20">
    <property type="entry name" value="Four-carbon acid sugar kinase, nucleotide binding domain"/>
    <property type="match status" value="1"/>
</dbReference>
<evidence type="ECO:0000259" key="1">
    <source>
        <dbReference type="Pfam" id="PF07005"/>
    </source>
</evidence>
<evidence type="ECO:0000313" key="2">
    <source>
        <dbReference type="EMBL" id="CAB4717879.1"/>
    </source>
</evidence>
<sequence length="353" mass="36357">MPMARALLVTADDRSGAMESAAQCADAGWRSVVTSWDGEHPDMTDVDFEVIDLRSRHVSPESARERVTASLAIPAVRRAHKMDSTLRGNWAVEIDALRPAGRILVVPAYPSAGRTCVGGIVRVAGVPVADSEFATDPRSPARTSRPAAVLGACEAADLGALRVWLSDDGPGACVADAVTDGEVEEIVRAVHASHGVVIVGTGLAVGAVARSAGRVPTGLPTGLGLGRGGVLVVCGSRSPVSVRQAEAVASRPGVSVMLPPRGPHADPEVVALELAVRAHEFLAVSGTATVVLLGGDTADAFVGERVVQVLGSLGGMALGVIEVGGRRISILSKPGGFGNDHTVLDLLNDERWR</sequence>
<dbReference type="EMBL" id="CAEZYY010000023">
    <property type="protein sequence ID" value="CAB4760909.1"/>
    <property type="molecule type" value="Genomic_DNA"/>
</dbReference>
<dbReference type="Gene3D" id="3.40.50.10840">
    <property type="entry name" value="Putative sugar-binding, N-terminal domain"/>
    <property type="match status" value="1"/>
</dbReference>
<dbReference type="AlphaFoldDB" id="A0A6J6R449"/>
<dbReference type="EMBL" id="CAFBLR010000186">
    <property type="protein sequence ID" value="CAB4883445.1"/>
    <property type="molecule type" value="Genomic_DNA"/>
</dbReference>
<proteinExistence type="predicted"/>
<dbReference type="EMBL" id="CAEZXX010000112">
    <property type="protein sequence ID" value="CAB4717879.1"/>
    <property type="molecule type" value="Genomic_DNA"/>
</dbReference>
<dbReference type="InterPro" id="IPR042213">
    <property type="entry name" value="NBD_C_sf"/>
</dbReference>
<evidence type="ECO:0000313" key="4">
    <source>
        <dbReference type="EMBL" id="CAB4883445.1"/>
    </source>
</evidence>
<dbReference type="InterPro" id="IPR010737">
    <property type="entry name" value="4-carb_acid_sugar_kinase_N"/>
</dbReference>
<reference evidence="2" key="1">
    <citation type="submission" date="2020-05" db="EMBL/GenBank/DDBJ databases">
        <authorList>
            <person name="Chiriac C."/>
            <person name="Salcher M."/>
            <person name="Ghai R."/>
            <person name="Kavagutti S V."/>
        </authorList>
    </citation>
    <scope>NUCLEOTIDE SEQUENCE</scope>
</reference>
<name>A0A6J6R449_9ZZZZ</name>
<organism evidence="2">
    <name type="scientific">freshwater metagenome</name>
    <dbReference type="NCBI Taxonomy" id="449393"/>
    <lineage>
        <taxon>unclassified sequences</taxon>
        <taxon>metagenomes</taxon>
        <taxon>ecological metagenomes</taxon>
    </lineage>
</organism>
<accession>A0A6J6R449</accession>